<dbReference type="InterPro" id="IPR014358">
    <property type="entry name" value="Enoyl-ACP_Rdtase_NADH"/>
</dbReference>
<sequence length="241" mass="25292">MLDTLLKGKRGLVVGIAYEHSIAAGCGMAFRAWGADLAVTYGLEASKPYVSPVVAKLDAPIFLPLDVQIDGQLEAVFEEIDKQWGKLDFVLHSIAYCPKDDLHAPINGCSKEGVAQAMDVSVHSLIRMTRLAIPLMKDGGSILTMSYYAAEKAGIIGFTKALAQETAAKGITVNAVAPGYCDTDMVAAVPDGVIDKIIAATPVGRLGQPADVARSVVFLDGDDAAFITGSTLSVNGGEYMA</sequence>
<evidence type="ECO:0000256" key="5">
    <source>
        <dbReference type="ARBA" id="ARBA00022832"/>
    </source>
</evidence>
<keyword evidence="5" id="KW-0276">Fatty acid metabolism</keyword>
<evidence type="ECO:0000256" key="3">
    <source>
        <dbReference type="ARBA" id="ARBA00012996"/>
    </source>
</evidence>
<dbReference type="PRINTS" id="PR00081">
    <property type="entry name" value="GDHRDH"/>
</dbReference>
<evidence type="ECO:0000256" key="6">
    <source>
        <dbReference type="ARBA" id="ARBA00023002"/>
    </source>
</evidence>
<evidence type="ECO:0000256" key="9">
    <source>
        <dbReference type="ARBA" id="ARBA00048572"/>
    </source>
</evidence>
<protein>
    <recommendedName>
        <fullName evidence="3">enoyl-[acyl-carrier-protein] reductase (NADH)</fullName>
        <ecNumber evidence="3">1.3.1.9</ecNumber>
    </recommendedName>
</protein>
<keyword evidence="4" id="KW-0444">Lipid biosynthesis</keyword>
<organism evidence="11 12">
    <name type="scientific">Roseovarius gaetbuli</name>
    <dbReference type="NCBI Taxonomy" id="1356575"/>
    <lineage>
        <taxon>Bacteria</taxon>
        <taxon>Pseudomonadati</taxon>
        <taxon>Pseudomonadota</taxon>
        <taxon>Alphaproteobacteria</taxon>
        <taxon>Rhodobacterales</taxon>
        <taxon>Roseobacteraceae</taxon>
        <taxon>Roseovarius</taxon>
    </lineage>
</organism>
<evidence type="ECO:0000256" key="7">
    <source>
        <dbReference type="ARBA" id="ARBA00023098"/>
    </source>
</evidence>
<dbReference type="SUPFAM" id="SSF51735">
    <property type="entry name" value="NAD(P)-binding Rossmann-fold domains"/>
    <property type="match status" value="1"/>
</dbReference>
<evidence type="ECO:0000256" key="2">
    <source>
        <dbReference type="ARBA" id="ARBA00009233"/>
    </source>
</evidence>
<name>A0A1X7A1A0_9RHOB</name>
<dbReference type="Pfam" id="PF13561">
    <property type="entry name" value="adh_short_C2"/>
    <property type="match status" value="1"/>
</dbReference>
<evidence type="ECO:0000256" key="10">
    <source>
        <dbReference type="PIRSR" id="PIRSR000094-3"/>
    </source>
</evidence>
<evidence type="ECO:0000256" key="1">
    <source>
        <dbReference type="ARBA" id="ARBA00005189"/>
    </source>
</evidence>
<dbReference type="InterPro" id="IPR002347">
    <property type="entry name" value="SDR_fam"/>
</dbReference>
<evidence type="ECO:0000256" key="8">
    <source>
        <dbReference type="ARBA" id="ARBA00023160"/>
    </source>
</evidence>
<keyword evidence="8" id="KW-0275">Fatty acid biosynthesis</keyword>
<feature type="binding site" evidence="10">
    <location>
        <position position="15"/>
    </location>
    <ligand>
        <name>NAD(+)</name>
        <dbReference type="ChEBI" id="CHEBI:57540"/>
    </ligand>
</feature>
<dbReference type="EMBL" id="FWFJ01000039">
    <property type="protein sequence ID" value="SLN67750.1"/>
    <property type="molecule type" value="Genomic_DNA"/>
</dbReference>
<accession>A0A1X7A1A0</accession>
<dbReference type="PIRSF" id="PIRSF000094">
    <property type="entry name" value="Enoyl-ACP_rdct"/>
    <property type="match status" value="1"/>
</dbReference>
<dbReference type="GO" id="GO:0006633">
    <property type="term" value="P:fatty acid biosynthetic process"/>
    <property type="evidence" value="ECO:0007669"/>
    <property type="project" value="UniProtKB-UniPathway"/>
</dbReference>
<keyword evidence="7" id="KW-0443">Lipid metabolism</keyword>
<evidence type="ECO:0000256" key="4">
    <source>
        <dbReference type="ARBA" id="ARBA00022516"/>
    </source>
</evidence>
<feature type="binding site" evidence="10">
    <location>
        <begin position="21"/>
        <end position="22"/>
    </location>
    <ligand>
        <name>NAD(+)</name>
        <dbReference type="ChEBI" id="CHEBI:57540"/>
    </ligand>
</feature>
<proteinExistence type="inferred from homology"/>
<dbReference type="Proteomes" id="UP000194012">
    <property type="component" value="Unassembled WGS sequence"/>
</dbReference>
<comment type="pathway">
    <text evidence="1">Lipid metabolism.</text>
</comment>
<reference evidence="12" key="1">
    <citation type="submission" date="2017-03" db="EMBL/GenBank/DDBJ databases">
        <authorList>
            <person name="Rodrigo-Torres L."/>
            <person name="Arahal R.D."/>
            <person name="Lucena T."/>
        </authorList>
    </citation>
    <scope>NUCLEOTIDE SEQUENCE [LARGE SCALE GENOMIC DNA]</scope>
    <source>
        <strain evidence="12">CECT 8370</strain>
    </source>
</reference>
<keyword evidence="6 11" id="KW-0560">Oxidoreductase</keyword>
<dbReference type="GO" id="GO:0004318">
    <property type="term" value="F:enoyl-[acyl-carrier-protein] reductase (NADH) activity"/>
    <property type="evidence" value="ECO:0007669"/>
    <property type="project" value="UniProtKB-EC"/>
</dbReference>
<evidence type="ECO:0000313" key="12">
    <source>
        <dbReference type="Proteomes" id="UP000194012"/>
    </source>
</evidence>
<comment type="similarity">
    <text evidence="2">Belongs to the short-chain dehydrogenases/reductases (SDR) family. FabI subfamily.</text>
</comment>
<comment type="catalytic activity">
    <reaction evidence="9">
        <text>a 2,3-saturated acyl-[ACP] + NAD(+) = a (2E)-enoyl-[ACP] + NADH + H(+)</text>
        <dbReference type="Rhea" id="RHEA:10240"/>
        <dbReference type="Rhea" id="RHEA-COMP:9925"/>
        <dbReference type="Rhea" id="RHEA-COMP:9926"/>
        <dbReference type="ChEBI" id="CHEBI:15378"/>
        <dbReference type="ChEBI" id="CHEBI:57540"/>
        <dbReference type="ChEBI" id="CHEBI:57945"/>
        <dbReference type="ChEBI" id="CHEBI:78784"/>
        <dbReference type="ChEBI" id="CHEBI:78785"/>
        <dbReference type="EC" id="1.3.1.9"/>
    </reaction>
</comment>
<evidence type="ECO:0000313" key="11">
    <source>
        <dbReference type="EMBL" id="SLN67750.1"/>
    </source>
</evidence>
<dbReference type="OrthoDB" id="9803628at2"/>
<keyword evidence="12" id="KW-1185">Reference proteome</keyword>
<feature type="binding site" evidence="10">
    <location>
        <begin position="66"/>
        <end position="67"/>
    </location>
    <ligand>
        <name>NAD(+)</name>
        <dbReference type="ChEBI" id="CHEBI:57540"/>
    </ligand>
</feature>
<gene>
    <name evidence="11" type="primary">fabI_3</name>
    <name evidence="11" type="ORF">ROG8370_03164</name>
</gene>
<dbReference type="EC" id="1.3.1.9" evidence="3"/>
<dbReference type="GO" id="GO:0016616">
    <property type="term" value="F:oxidoreductase activity, acting on the CH-OH group of donors, NAD or NADP as acceptor"/>
    <property type="evidence" value="ECO:0007669"/>
    <property type="project" value="TreeGrafter"/>
</dbReference>
<feature type="binding site" evidence="10">
    <location>
        <position position="160"/>
    </location>
    <ligand>
        <name>NAD(+)</name>
        <dbReference type="ChEBI" id="CHEBI:57540"/>
    </ligand>
</feature>
<dbReference type="RefSeq" id="WP_085828114.1">
    <property type="nucleotide sequence ID" value="NZ_FWFJ01000039.1"/>
</dbReference>
<keyword evidence="10" id="KW-0520">NAD</keyword>
<dbReference type="AlphaFoldDB" id="A0A1X7A1A0"/>
<feature type="binding site" evidence="10">
    <location>
        <position position="94"/>
    </location>
    <ligand>
        <name>NAD(+)</name>
        <dbReference type="ChEBI" id="CHEBI:57540"/>
    </ligand>
</feature>
<dbReference type="Gene3D" id="3.40.50.720">
    <property type="entry name" value="NAD(P)-binding Rossmann-like Domain"/>
    <property type="match status" value="1"/>
</dbReference>
<dbReference type="InterPro" id="IPR036291">
    <property type="entry name" value="NAD(P)-bd_dom_sf"/>
</dbReference>
<dbReference type="PANTHER" id="PTHR42760">
    <property type="entry name" value="SHORT-CHAIN DEHYDROGENASES/REDUCTASES FAMILY MEMBER"/>
    <property type="match status" value="1"/>
</dbReference>
<dbReference type="UniPathway" id="UPA00094"/>